<proteinExistence type="predicted"/>
<comment type="caution">
    <text evidence="1">The sequence shown here is derived from an EMBL/GenBank/DDBJ whole genome shotgun (WGS) entry which is preliminary data.</text>
</comment>
<organism evidence="1 2">
    <name type="scientific">Mycena belliarum</name>
    <dbReference type="NCBI Taxonomy" id="1033014"/>
    <lineage>
        <taxon>Eukaryota</taxon>
        <taxon>Fungi</taxon>
        <taxon>Dikarya</taxon>
        <taxon>Basidiomycota</taxon>
        <taxon>Agaricomycotina</taxon>
        <taxon>Agaricomycetes</taxon>
        <taxon>Agaricomycetidae</taxon>
        <taxon>Agaricales</taxon>
        <taxon>Marasmiineae</taxon>
        <taxon>Mycenaceae</taxon>
        <taxon>Mycena</taxon>
    </lineage>
</organism>
<dbReference type="EMBL" id="JARJCN010000079">
    <property type="protein sequence ID" value="KAJ7076648.1"/>
    <property type="molecule type" value="Genomic_DNA"/>
</dbReference>
<evidence type="ECO:0000313" key="2">
    <source>
        <dbReference type="Proteomes" id="UP001222325"/>
    </source>
</evidence>
<evidence type="ECO:0000313" key="1">
    <source>
        <dbReference type="EMBL" id="KAJ7076648.1"/>
    </source>
</evidence>
<keyword evidence="2" id="KW-1185">Reference proteome</keyword>
<name>A0AAD6TRB6_9AGAR</name>
<reference evidence="1" key="1">
    <citation type="submission" date="2023-03" db="EMBL/GenBank/DDBJ databases">
        <title>Massive genome expansion in bonnet fungi (Mycena s.s.) driven by repeated elements and novel gene families across ecological guilds.</title>
        <authorList>
            <consortium name="Lawrence Berkeley National Laboratory"/>
            <person name="Harder C.B."/>
            <person name="Miyauchi S."/>
            <person name="Viragh M."/>
            <person name="Kuo A."/>
            <person name="Thoen E."/>
            <person name="Andreopoulos B."/>
            <person name="Lu D."/>
            <person name="Skrede I."/>
            <person name="Drula E."/>
            <person name="Henrissat B."/>
            <person name="Morin E."/>
            <person name="Kohler A."/>
            <person name="Barry K."/>
            <person name="LaButti K."/>
            <person name="Morin E."/>
            <person name="Salamov A."/>
            <person name="Lipzen A."/>
            <person name="Mereny Z."/>
            <person name="Hegedus B."/>
            <person name="Baldrian P."/>
            <person name="Stursova M."/>
            <person name="Weitz H."/>
            <person name="Taylor A."/>
            <person name="Grigoriev I.V."/>
            <person name="Nagy L.G."/>
            <person name="Martin F."/>
            <person name="Kauserud H."/>
        </authorList>
    </citation>
    <scope>NUCLEOTIDE SEQUENCE</scope>
    <source>
        <strain evidence="1">CBHHK173m</strain>
    </source>
</reference>
<protein>
    <submittedName>
        <fullName evidence="1">Uncharacterized protein</fullName>
    </submittedName>
</protein>
<dbReference type="Proteomes" id="UP001222325">
    <property type="component" value="Unassembled WGS sequence"/>
</dbReference>
<gene>
    <name evidence="1" type="ORF">B0H15DRAFT_577804</name>
</gene>
<accession>A0AAD6TRB6</accession>
<sequence length="189" mass="21240">MSWFLDCATDAARVTHSASKLLGSNATNMRIARSRDVVEDGRHSLRLPPPFLRSPGSDGIHWLLILDWFSIFLNGSRIPGRLWIYRMELLAGPHRTYEHSYMLKPNKNSLRISIDGERSPIDGLVRVGAFDLLRSPVAFGYSTALLKYGCESRSKRCHTFPRHWRMSGMAQSSVPSLDAYPDSTSSSVS</sequence>
<dbReference type="AlphaFoldDB" id="A0AAD6TRB6"/>